<sequence length="391" mass="45700">MNNGPVVLLNWVEETIHPQQITISPLTETDLQTLRKEFTTVVKTFRKKVFEQLIFSEKQTASVMKQLVKISDTVHHYLWRLAPCWKRSLSAPQIKSFYLFALNFLEAVLEELGRLAPEILMQIPVTQYSQPNLIVELKGRYKFFELHLDQLDIDDDLKNLVKKGLNQLIQKREINLMNVEYSRNLMTAVTAKEKLDTATFRRLLFLYGFNLPEFFLYCISSYKDVMENTPGLHEQLEMLMTEQDKLDSLLVNCKIQMLTDVASINKQLRGFLSEKKQYVKQMLKLRRAMLKDDQLAKSMIRLKINMSVAQFGLFIRVQIEKGLLLKENIGELFNFFAAHFYTHQTMFISAESLRKKSTDVEFSTAQKLKAHLIAMLNWLNENYNLSNYKGS</sequence>
<dbReference type="EMBL" id="VWNE01000040">
    <property type="protein sequence ID" value="KAA8476868.1"/>
    <property type="molecule type" value="Genomic_DNA"/>
</dbReference>
<evidence type="ECO:0000313" key="2">
    <source>
        <dbReference type="Proteomes" id="UP000322918"/>
    </source>
</evidence>
<dbReference type="Proteomes" id="UP000322918">
    <property type="component" value="Unassembled WGS sequence"/>
</dbReference>
<reference evidence="1 2" key="1">
    <citation type="submission" date="2019-09" db="EMBL/GenBank/DDBJ databases">
        <title>Pararcticibacter amylolyticus gen. nov., sp. nov., isolated from a rottenly hemp rope, and reclassification of Pedobacter tournemirensis as Pararcticibacter tournemirensis comb. nov.</title>
        <authorList>
            <person name="Cai Y."/>
        </authorList>
    </citation>
    <scope>NUCLEOTIDE SEQUENCE [LARGE SCALE GENOMIC DNA]</scope>
    <source>
        <strain evidence="1 2">TF5-37.2-LB10</strain>
    </source>
</reference>
<keyword evidence="2" id="KW-1185">Reference proteome</keyword>
<organism evidence="1 2">
    <name type="scientific">Arcticibacter tournemirensis</name>
    <dbReference type="NCBI Taxonomy" id="699437"/>
    <lineage>
        <taxon>Bacteria</taxon>
        <taxon>Pseudomonadati</taxon>
        <taxon>Bacteroidota</taxon>
        <taxon>Sphingobacteriia</taxon>
        <taxon>Sphingobacteriales</taxon>
        <taxon>Sphingobacteriaceae</taxon>
        <taxon>Arcticibacter</taxon>
    </lineage>
</organism>
<comment type="caution">
    <text evidence="1">The sequence shown here is derived from an EMBL/GenBank/DDBJ whole genome shotgun (WGS) entry which is preliminary data.</text>
</comment>
<name>A0A5M9GVR4_9SPHI</name>
<accession>A0A5M9GVR4</accession>
<dbReference type="AlphaFoldDB" id="A0A5M9GVR4"/>
<evidence type="ECO:0000313" key="1">
    <source>
        <dbReference type="EMBL" id="KAA8476868.1"/>
    </source>
</evidence>
<gene>
    <name evidence="1" type="ORF">F1649_19530</name>
</gene>
<protein>
    <submittedName>
        <fullName evidence="1">Uncharacterized protein</fullName>
    </submittedName>
</protein>
<proteinExistence type="predicted"/>